<accession>A0A0R2FJV7</accession>
<dbReference type="GO" id="GO:0005524">
    <property type="term" value="F:ATP binding"/>
    <property type="evidence" value="ECO:0007669"/>
    <property type="project" value="UniProtKB-KW"/>
</dbReference>
<dbReference type="InterPro" id="IPR045028">
    <property type="entry name" value="DinG/Rad3-like"/>
</dbReference>
<dbReference type="Gene3D" id="3.90.320.10">
    <property type="match status" value="1"/>
</dbReference>
<dbReference type="EMBL" id="JQAZ01000006">
    <property type="protein sequence ID" value="KRN30550.1"/>
    <property type="molecule type" value="Genomic_DNA"/>
</dbReference>
<dbReference type="Pfam" id="PF06733">
    <property type="entry name" value="DEAD_2"/>
    <property type="match status" value="1"/>
</dbReference>
<dbReference type="InterPro" id="IPR011545">
    <property type="entry name" value="DEAD/DEAH_box_helicase_dom"/>
</dbReference>
<evidence type="ECO:0000256" key="1">
    <source>
        <dbReference type="ARBA" id="ARBA00022485"/>
    </source>
</evidence>
<keyword evidence="3" id="KW-0547">Nucleotide-binding</keyword>
<evidence type="ECO:0000256" key="4">
    <source>
        <dbReference type="ARBA" id="ARBA00022763"/>
    </source>
</evidence>
<keyword evidence="9" id="KW-0411">Iron-sulfur</keyword>
<dbReference type="Pfam" id="PF00270">
    <property type="entry name" value="DEAD"/>
    <property type="match status" value="1"/>
</dbReference>
<evidence type="ECO:0000256" key="13">
    <source>
        <dbReference type="ARBA" id="ARBA00038058"/>
    </source>
</evidence>
<comment type="caution">
    <text evidence="15">The sequence shown here is derived from an EMBL/GenBank/DDBJ whole genome shotgun (WGS) entry which is preliminary data.</text>
</comment>
<dbReference type="GO" id="GO:0006281">
    <property type="term" value="P:DNA repair"/>
    <property type="evidence" value="ECO:0007669"/>
    <property type="project" value="UniProtKB-KW"/>
</dbReference>
<evidence type="ECO:0000313" key="17">
    <source>
        <dbReference type="Proteomes" id="UP000051645"/>
    </source>
</evidence>
<dbReference type="OrthoDB" id="9765586at2"/>
<dbReference type="InterPro" id="IPR006555">
    <property type="entry name" value="ATP-dep_Helicase_C"/>
</dbReference>
<keyword evidence="17" id="KW-1185">Reference proteome</keyword>
<dbReference type="InterPro" id="IPR042493">
    <property type="entry name" value="XPD_DNA_FeS"/>
</dbReference>
<evidence type="ECO:0000259" key="14">
    <source>
        <dbReference type="PROSITE" id="PS51193"/>
    </source>
</evidence>
<sequence length="792" mass="90136">MKKVGVRQLVEFILRSGDLGGSSNSSNTAQQGTRIHHMLQKQGGADYQKEVYLEQPVTLCHQDYLINGRADGVITTANETTIEEIKTSAPAFEDLPDSTLTLYWGQVQVYGHLLMEKEDLDQVTLQLTYYQTTTDQITRTQHTYTRKEAAAFFDRLIKEFESWLVFKQDLVQKRDDSIHQLDFPFHAYRPHQRELAIAVYKTILTQSRLFVEAPTGTGKTISTLFPAIKAIGENKIQRLFYLTAKQSTRRVAEMALELMGQQDLQVKSITLTARDKIQFPEEADLTPAENPYMVGYYDRLRPAIKDMLTHENRITRDVVEQYAQQYTLDPFEFSLDASLFCDVIICDYNYLFDPLVYLQRFFSEPDPDNFFLIDEAHNLVNRSRAMYSAALESGPLDELIKTARDIDEPGVQQLLKKMRTLKRAFNAVKKTLQAHDVYEAVAEAPLDSFNTAVGKWTDFVRDWLPERENDPFTKSVLDYFLTASAYLRISDLYDETFRTHTIRQPHNVIVKQLCLDPSEFLDQSLSLGGGAVFFSATLTPMHYYEETLGCKEDALSFRLPSPFPAQNQAILITQYIQTTYKQRASNLQAIVLSLAALVQSHQGNYLFFFPSYTYLDKVYTAFTVQFPDVKVARQETGMDAAARTAFLEQFQAEPDATLVGFAVLGGIFAEGIDLKGTRLSGAAVVSVGLPGLNVETDLVRNYFDKTNHHGFEYAYQLPGLNNVLQAAGRVIRSATDVGVVLLLDQRFASPRYTSLFPAHWDHYQRIPTLSRLKTTLAEFWEQHASKKTDFTV</sequence>
<evidence type="ECO:0000256" key="10">
    <source>
        <dbReference type="ARBA" id="ARBA00023125"/>
    </source>
</evidence>
<dbReference type="PANTHER" id="PTHR11472:SF34">
    <property type="entry name" value="REGULATOR OF TELOMERE ELONGATION HELICASE 1"/>
    <property type="match status" value="1"/>
</dbReference>
<gene>
    <name evidence="15" type="ORF">IV38_GL001820</name>
    <name evidence="16" type="ORF">IV40_GL001735</name>
</gene>
<dbReference type="SUPFAM" id="SSF52540">
    <property type="entry name" value="P-loop containing nucleoside triphosphate hydrolases"/>
    <property type="match status" value="2"/>
</dbReference>
<dbReference type="GO" id="GO:0046872">
    <property type="term" value="F:metal ion binding"/>
    <property type="evidence" value="ECO:0007669"/>
    <property type="project" value="UniProtKB-KW"/>
</dbReference>
<evidence type="ECO:0000256" key="3">
    <source>
        <dbReference type="ARBA" id="ARBA00022741"/>
    </source>
</evidence>
<dbReference type="SMART" id="SM00488">
    <property type="entry name" value="DEXDc2"/>
    <property type="match status" value="1"/>
</dbReference>
<keyword evidence="1" id="KW-0004">4Fe-4S</keyword>
<dbReference type="Proteomes" id="UP000051645">
    <property type="component" value="Unassembled WGS sequence"/>
</dbReference>
<keyword evidence="7" id="KW-0067">ATP-binding</keyword>
<dbReference type="EMBL" id="JQAT01000005">
    <property type="protein sequence ID" value="KRN27979.1"/>
    <property type="molecule type" value="Genomic_DNA"/>
</dbReference>
<dbReference type="InterPro" id="IPR006554">
    <property type="entry name" value="Helicase-like_DEXD_c2"/>
</dbReference>
<reference evidence="17 18" key="1">
    <citation type="journal article" date="2015" name="Genome Announc.">
        <title>Expanding the biotechnology potential of lactobacilli through comparative genomics of 213 strains and associated genera.</title>
        <authorList>
            <person name="Sun Z."/>
            <person name="Harris H.M."/>
            <person name="McCann A."/>
            <person name="Guo C."/>
            <person name="Argimon S."/>
            <person name="Zhang W."/>
            <person name="Yang X."/>
            <person name="Jeffery I.B."/>
            <person name="Cooney J.C."/>
            <person name="Kagawa T.F."/>
            <person name="Liu W."/>
            <person name="Song Y."/>
            <person name="Salvetti E."/>
            <person name="Wrobel A."/>
            <person name="Rasinkangas P."/>
            <person name="Parkhill J."/>
            <person name="Rea M.C."/>
            <person name="O'Sullivan O."/>
            <person name="Ritari J."/>
            <person name="Douillard F.P."/>
            <person name="Paul Ross R."/>
            <person name="Yang R."/>
            <person name="Briner A.E."/>
            <person name="Felis G.E."/>
            <person name="de Vos W.M."/>
            <person name="Barrangou R."/>
            <person name="Klaenhammer T.R."/>
            <person name="Caufield P.W."/>
            <person name="Cui Y."/>
            <person name="Zhang H."/>
            <person name="O'Toole P.W."/>
        </authorList>
    </citation>
    <scope>NUCLEOTIDE SEQUENCE [LARGE SCALE GENOMIC DNA]</scope>
    <source>
        <strain evidence="15 18">ATCC BAA-66</strain>
        <strain evidence="16 17">DSM 13344</strain>
    </source>
</reference>
<evidence type="ECO:0000256" key="6">
    <source>
        <dbReference type="ARBA" id="ARBA00022806"/>
    </source>
</evidence>
<evidence type="ECO:0000256" key="8">
    <source>
        <dbReference type="ARBA" id="ARBA00023004"/>
    </source>
</evidence>
<dbReference type="GO" id="GO:0051539">
    <property type="term" value="F:4 iron, 4 sulfur cluster binding"/>
    <property type="evidence" value="ECO:0007669"/>
    <property type="project" value="UniProtKB-KW"/>
</dbReference>
<evidence type="ECO:0000256" key="2">
    <source>
        <dbReference type="ARBA" id="ARBA00022723"/>
    </source>
</evidence>
<keyword evidence="11" id="KW-0234">DNA repair</keyword>
<keyword evidence="6 15" id="KW-0347">Helicase</keyword>
<evidence type="ECO:0000313" key="15">
    <source>
        <dbReference type="EMBL" id="KRN27979.1"/>
    </source>
</evidence>
<comment type="similarity">
    <text evidence="13">Belongs to the helicase family. DinG subfamily.</text>
</comment>
<dbReference type="RefSeq" id="WP_057770435.1">
    <property type="nucleotide sequence ID" value="NZ_JQAT01000005.1"/>
</dbReference>
<evidence type="ECO:0000256" key="12">
    <source>
        <dbReference type="ARBA" id="ARBA00023235"/>
    </source>
</evidence>
<dbReference type="Proteomes" id="UP000051751">
    <property type="component" value="Unassembled WGS sequence"/>
</dbReference>
<keyword evidence="10" id="KW-0238">DNA-binding</keyword>
<evidence type="ECO:0000256" key="7">
    <source>
        <dbReference type="ARBA" id="ARBA00022840"/>
    </source>
</evidence>
<evidence type="ECO:0000256" key="5">
    <source>
        <dbReference type="ARBA" id="ARBA00022801"/>
    </source>
</evidence>
<evidence type="ECO:0000313" key="18">
    <source>
        <dbReference type="Proteomes" id="UP000051751"/>
    </source>
</evidence>
<dbReference type="PROSITE" id="PS51193">
    <property type="entry name" value="HELICASE_ATP_BIND_2"/>
    <property type="match status" value="1"/>
</dbReference>
<name>A0A0R2FJV7_9LACO</name>
<proteinExistence type="inferred from homology"/>
<dbReference type="Gene3D" id="1.10.275.40">
    <property type="match status" value="1"/>
</dbReference>
<organism evidence="15 18">
    <name type="scientific">Lactobacillus selangorensis</name>
    <dbReference type="NCBI Taxonomy" id="81857"/>
    <lineage>
        <taxon>Bacteria</taxon>
        <taxon>Bacillati</taxon>
        <taxon>Bacillota</taxon>
        <taxon>Bacilli</taxon>
        <taxon>Lactobacillales</taxon>
        <taxon>Lactobacillaceae</taxon>
        <taxon>Lactobacillus</taxon>
    </lineage>
</organism>
<dbReference type="GO" id="GO:0003678">
    <property type="term" value="F:DNA helicase activity"/>
    <property type="evidence" value="ECO:0007669"/>
    <property type="project" value="InterPro"/>
</dbReference>
<dbReference type="InterPro" id="IPR010614">
    <property type="entry name" value="RAD3-like_helicase_DEAD"/>
</dbReference>
<dbReference type="SMART" id="SM00491">
    <property type="entry name" value="HELICc2"/>
    <property type="match status" value="1"/>
</dbReference>
<keyword evidence="12" id="KW-0413">Isomerase</keyword>
<protein>
    <submittedName>
        <fullName evidence="15">Putative DNA helicase (Putative)</fullName>
    </submittedName>
</protein>
<evidence type="ECO:0000256" key="11">
    <source>
        <dbReference type="ARBA" id="ARBA00023204"/>
    </source>
</evidence>
<dbReference type="GO" id="GO:0016818">
    <property type="term" value="F:hydrolase activity, acting on acid anhydrides, in phosphorus-containing anhydrides"/>
    <property type="evidence" value="ECO:0007669"/>
    <property type="project" value="InterPro"/>
</dbReference>
<keyword evidence="8" id="KW-0408">Iron</keyword>
<dbReference type="GO" id="GO:0003677">
    <property type="term" value="F:DNA binding"/>
    <property type="evidence" value="ECO:0007669"/>
    <property type="project" value="UniProtKB-KW"/>
</dbReference>
<dbReference type="Gene3D" id="1.10.30.20">
    <property type="entry name" value="Bacterial XPD DNA helicase, FeS cluster domain"/>
    <property type="match status" value="1"/>
</dbReference>
<dbReference type="PANTHER" id="PTHR11472">
    <property type="entry name" value="DNA REPAIR DEAD HELICASE RAD3/XP-D SUBFAMILY MEMBER"/>
    <property type="match status" value="1"/>
</dbReference>
<dbReference type="InterPro" id="IPR011604">
    <property type="entry name" value="PDDEXK-like_dom_sf"/>
</dbReference>
<keyword evidence="4" id="KW-0227">DNA damage</keyword>
<evidence type="ECO:0000313" key="16">
    <source>
        <dbReference type="EMBL" id="KRN30550.1"/>
    </source>
</evidence>
<dbReference type="InterPro" id="IPR014013">
    <property type="entry name" value="Helic_SF1/SF2_ATP-bd_DinG/Rad3"/>
</dbReference>
<dbReference type="AlphaFoldDB" id="A0A0R2FJV7"/>
<keyword evidence="2" id="KW-0479">Metal-binding</keyword>
<feature type="domain" description="Helicase ATP-binding" evidence="14">
    <location>
        <begin position="178"/>
        <end position="425"/>
    </location>
</feature>
<evidence type="ECO:0000256" key="9">
    <source>
        <dbReference type="ARBA" id="ARBA00023014"/>
    </source>
</evidence>
<dbReference type="Gene3D" id="3.40.50.300">
    <property type="entry name" value="P-loop containing nucleotide triphosphate hydrolases"/>
    <property type="match status" value="2"/>
</dbReference>
<dbReference type="InterPro" id="IPR027417">
    <property type="entry name" value="P-loop_NTPase"/>
</dbReference>
<dbReference type="Pfam" id="PF13307">
    <property type="entry name" value="Helicase_C_2"/>
    <property type="match status" value="1"/>
</dbReference>
<dbReference type="STRING" id="81857.IV38_GL001820"/>
<dbReference type="PATRIC" id="fig|81857.3.peg.1837"/>
<keyword evidence="5" id="KW-0378">Hydrolase</keyword>